<dbReference type="RefSeq" id="WP_171267909.1">
    <property type="nucleotide sequence ID" value="NZ_CP039543.1"/>
</dbReference>
<feature type="region of interest" description="Disordered" evidence="1">
    <location>
        <begin position="1"/>
        <end position="40"/>
    </location>
</feature>
<accession>A0ABX6NIC8</accession>
<evidence type="ECO:0000313" key="2">
    <source>
        <dbReference type="EMBL" id="QJT10342.1"/>
    </source>
</evidence>
<feature type="compositionally biased region" description="Basic residues" evidence="1">
    <location>
        <begin position="1"/>
        <end position="16"/>
    </location>
</feature>
<name>A0ABX6NIC8_9BACT</name>
<protein>
    <submittedName>
        <fullName evidence="2">DUF2188 domain-containing protein</fullName>
    </submittedName>
</protein>
<dbReference type="EMBL" id="CP039543">
    <property type="protein sequence ID" value="QJT10342.1"/>
    <property type="molecule type" value="Genomic_DNA"/>
</dbReference>
<proteinExistence type="predicted"/>
<feature type="compositionally biased region" description="Basic and acidic residues" evidence="1">
    <location>
        <begin position="17"/>
        <end position="40"/>
    </location>
</feature>
<dbReference type="Proteomes" id="UP000503251">
    <property type="component" value="Chromosome"/>
</dbReference>
<organism evidence="2 3">
    <name type="scientific">Oceanidesulfovibrio marinus</name>
    <dbReference type="NCBI Taxonomy" id="370038"/>
    <lineage>
        <taxon>Bacteria</taxon>
        <taxon>Pseudomonadati</taxon>
        <taxon>Thermodesulfobacteriota</taxon>
        <taxon>Desulfovibrionia</taxon>
        <taxon>Desulfovibrionales</taxon>
        <taxon>Desulfovibrionaceae</taxon>
        <taxon>Oceanidesulfovibrio</taxon>
    </lineage>
</organism>
<dbReference type="Pfam" id="PF09954">
    <property type="entry name" value="DUF2188"/>
    <property type="match status" value="1"/>
</dbReference>
<gene>
    <name evidence="2" type="ORF">E8L03_16015</name>
</gene>
<evidence type="ECO:0000256" key="1">
    <source>
        <dbReference type="SAM" id="MobiDB-lite"/>
    </source>
</evidence>
<feature type="region of interest" description="Disordered" evidence="1">
    <location>
        <begin position="56"/>
        <end position="75"/>
    </location>
</feature>
<keyword evidence="3" id="KW-1185">Reference proteome</keyword>
<dbReference type="InterPro" id="IPR018691">
    <property type="entry name" value="DUF2188"/>
</dbReference>
<reference evidence="2 3" key="1">
    <citation type="submission" date="2019-04" db="EMBL/GenBank/DDBJ databases">
        <title>Isolation and culture of sulfate reducing bacteria from the cold seep of the South China Sea.</title>
        <authorList>
            <person name="Sun C."/>
            <person name="Liu R."/>
        </authorList>
    </citation>
    <scope>NUCLEOTIDE SEQUENCE [LARGE SCALE GENOMIC DNA]</scope>
    <source>
        <strain evidence="2 3">CS1</strain>
    </source>
</reference>
<sequence>MSRKKVHVTKAGKKWKVQSEDAGRADSYHDRKEDAVNRGKDIAKNAPLGQIIIHKGDGEFQTEHTYGNDPERYKG</sequence>
<evidence type="ECO:0000313" key="3">
    <source>
        <dbReference type="Proteomes" id="UP000503251"/>
    </source>
</evidence>